<proteinExistence type="predicted"/>
<feature type="region of interest" description="Disordered" evidence="1">
    <location>
        <begin position="122"/>
        <end position="161"/>
    </location>
</feature>
<dbReference type="Gene3D" id="4.10.1060.10">
    <property type="entry name" value="Zinc finger, RanBP2-type"/>
    <property type="match status" value="1"/>
</dbReference>
<keyword evidence="3" id="KW-1185">Reference proteome</keyword>
<protein>
    <recommendedName>
        <fullName evidence="4">RanBP2-type domain-containing protein</fullName>
    </recommendedName>
</protein>
<feature type="compositionally biased region" description="Basic and acidic residues" evidence="1">
    <location>
        <begin position="1"/>
        <end position="12"/>
    </location>
</feature>
<comment type="caution">
    <text evidence="2">The sequence shown here is derived from an EMBL/GenBank/DDBJ whole genome shotgun (WGS) entry which is preliminary data.</text>
</comment>
<feature type="region of interest" description="Disordered" evidence="1">
    <location>
        <begin position="1"/>
        <end position="24"/>
    </location>
</feature>
<gene>
    <name evidence="2" type="ORF">PCOR1329_LOCUS44205</name>
</gene>
<evidence type="ECO:0000313" key="2">
    <source>
        <dbReference type="EMBL" id="CAK0852412.1"/>
    </source>
</evidence>
<reference evidence="2" key="1">
    <citation type="submission" date="2023-10" db="EMBL/GenBank/DDBJ databases">
        <authorList>
            <person name="Chen Y."/>
            <person name="Shah S."/>
            <person name="Dougan E. K."/>
            <person name="Thang M."/>
            <person name="Chan C."/>
        </authorList>
    </citation>
    <scope>NUCLEOTIDE SEQUENCE [LARGE SCALE GENOMIC DNA]</scope>
</reference>
<sequence length="178" mass="19054">MGQGRPDARRAELGPGEDEPGGVAGRPCCSLLPLRWRMPPPLPLPVPIDKGPPWMCPCGKVNVSKATHCMKCSALRPEEKMLRQQARMFQGLGRGGGYFERAEATQRNEAEEEEDEFDVFGRRKRGRATASGGGREAPAAVESAGDAAVEQGGAAPSIPSTLYRCTRQSDGDYALGLA</sequence>
<name>A0ABN9U237_9DINO</name>
<organism evidence="2 3">
    <name type="scientific">Prorocentrum cordatum</name>
    <dbReference type="NCBI Taxonomy" id="2364126"/>
    <lineage>
        <taxon>Eukaryota</taxon>
        <taxon>Sar</taxon>
        <taxon>Alveolata</taxon>
        <taxon>Dinophyceae</taxon>
        <taxon>Prorocentrales</taxon>
        <taxon>Prorocentraceae</taxon>
        <taxon>Prorocentrum</taxon>
    </lineage>
</organism>
<dbReference type="Proteomes" id="UP001189429">
    <property type="component" value="Unassembled WGS sequence"/>
</dbReference>
<dbReference type="SUPFAM" id="SSF90209">
    <property type="entry name" value="Ran binding protein zinc finger-like"/>
    <property type="match status" value="1"/>
</dbReference>
<evidence type="ECO:0008006" key="4">
    <source>
        <dbReference type="Google" id="ProtNLM"/>
    </source>
</evidence>
<dbReference type="InterPro" id="IPR036443">
    <property type="entry name" value="Znf_RanBP2_sf"/>
</dbReference>
<evidence type="ECO:0000256" key="1">
    <source>
        <dbReference type="SAM" id="MobiDB-lite"/>
    </source>
</evidence>
<evidence type="ECO:0000313" key="3">
    <source>
        <dbReference type="Proteomes" id="UP001189429"/>
    </source>
</evidence>
<accession>A0ABN9U237</accession>
<dbReference type="EMBL" id="CAUYUJ010015311">
    <property type="protein sequence ID" value="CAK0852412.1"/>
    <property type="molecule type" value="Genomic_DNA"/>
</dbReference>